<feature type="compositionally biased region" description="Basic residues" evidence="1">
    <location>
        <begin position="55"/>
        <end position="68"/>
    </location>
</feature>
<keyword evidence="3" id="KW-1185">Reference proteome</keyword>
<comment type="caution">
    <text evidence="2">The sequence shown here is derived from an EMBL/GenBank/DDBJ whole genome shotgun (WGS) entry which is preliminary data.</text>
</comment>
<organism evidence="2 3">
    <name type="scientific">Chthoniobacter flavus Ellin428</name>
    <dbReference type="NCBI Taxonomy" id="497964"/>
    <lineage>
        <taxon>Bacteria</taxon>
        <taxon>Pseudomonadati</taxon>
        <taxon>Verrucomicrobiota</taxon>
        <taxon>Spartobacteria</taxon>
        <taxon>Chthoniobacterales</taxon>
        <taxon>Chthoniobacteraceae</taxon>
        <taxon>Chthoniobacter</taxon>
    </lineage>
</organism>
<dbReference type="EMBL" id="ABVL01000013">
    <property type="protein sequence ID" value="EDY18418.1"/>
    <property type="molecule type" value="Genomic_DNA"/>
</dbReference>
<evidence type="ECO:0000256" key="1">
    <source>
        <dbReference type="SAM" id="MobiDB-lite"/>
    </source>
</evidence>
<sequence length="107" mass="12614">MRPTKHETLTGRKPIRVSEFDLPTKAQARQLDAWLNGHLESSALPKKNNIEERKRKNRARTRASRRSIRWQQEHREAYNARMRAYRKRRRLGEKAERVGVGGGRVVT</sequence>
<reference evidence="2 3" key="1">
    <citation type="journal article" date="2011" name="J. Bacteriol.">
        <title>Genome sequence of Chthoniobacter flavus Ellin428, an aerobic heterotrophic soil bacterium.</title>
        <authorList>
            <person name="Kant R."/>
            <person name="van Passel M.W."/>
            <person name="Palva A."/>
            <person name="Lucas S."/>
            <person name="Lapidus A."/>
            <person name="Glavina Del Rio T."/>
            <person name="Dalin E."/>
            <person name="Tice H."/>
            <person name="Bruce D."/>
            <person name="Goodwin L."/>
            <person name="Pitluck S."/>
            <person name="Larimer F.W."/>
            <person name="Land M.L."/>
            <person name="Hauser L."/>
            <person name="Sangwan P."/>
            <person name="de Vos W.M."/>
            <person name="Janssen P.H."/>
            <person name="Smidt H."/>
        </authorList>
    </citation>
    <scope>NUCLEOTIDE SEQUENCE [LARGE SCALE GENOMIC DNA]</scope>
    <source>
        <strain evidence="2 3">Ellin428</strain>
    </source>
</reference>
<dbReference type="Proteomes" id="UP000005824">
    <property type="component" value="Unassembled WGS sequence"/>
</dbReference>
<evidence type="ECO:0000313" key="2">
    <source>
        <dbReference type="EMBL" id="EDY18418.1"/>
    </source>
</evidence>
<dbReference type="STRING" id="497964.CfE428DRAFT_4202"/>
<gene>
    <name evidence="2" type="ORF">CfE428DRAFT_4202</name>
</gene>
<dbReference type="RefSeq" id="WP_006981526.1">
    <property type="nucleotide sequence ID" value="NZ_ABVL01000013.1"/>
</dbReference>
<proteinExistence type="predicted"/>
<accession>B4D5L3</accession>
<dbReference type="InParanoid" id="B4D5L3"/>
<evidence type="ECO:0000313" key="3">
    <source>
        <dbReference type="Proteomes" id="UP000005824"/>
    </source>
</evidence>
<name>B4D5L3_9BACT</name>
<dbReference type="AlphaFoldDB" id="B4D5L3"/>
<protein>
    <submittedName>
        <fullName evidence="2">Uncharacterized protein</fullName>
    </submittedName>
</protein>
<feature type="region of interest" description="Disordered" evidence="1">
    <location>
        <begin position="38"/>
        <end position="68"/>
    </location>
</feature>